<evidence type="ECO:0000313" key="2">
    <source>
        <dbReference type="EMBL" id="MEC4295880.1"/>
    </source>
</evidence>
<evidence type="ECO:0000313" key="3">
    <source>
        <dbReference type="Proteomes" id="UP001343724"/>
    </source>
</evidence>
<gene>
    <name evidence="2" type="ORF">VJ920_11245</name>
</gene>
<dbReference type="EMBL" id="JAYMFH010000020">
    <property type="protein sequence ID" value="MEC4295880.1"/>
    <property type="molecule type" value="Genomic_DNA"/>
</dbReference>
<organism evidence="2 3">
    <name type="scientific">Adlercreutzia shanghongiae</name>
    <dbReference type="NCBI Taxonomy" id="3111773"/>
    <lineage>
        <taxon>Bacteria</taxon>
        <taxon>Bacillati</taxon>
        <taxon>Actinomycetota</taxon>
        <taxon>Coriobacteriia</taxon>
        <taxon>Eggerthellales</taxon>
        <taxon>Eggerthellaceae</taxon>
        <taxon>Adlercreutzia</taxon>
    </lineage>
</organism>
<evidence type="ECO:0000256" key="1">
    <source>
        <dbReference type="SAM" id="MobiDB-lite"/>
    </source>
</evidence>
<reference evidence="2 3" key="1">
    <citation type="submission" date="2024-01" db="EMBL/GenBank/DDBJ databases">
        <title>novel species in genus Adlercreutzia.</title>
        <authorList>
            <person name="Liu X."/>
        </authorList>
    </citation>
    <scope>NUCLEOTIDE SEQUENCE [LARGE SCALE GENOMIC DNA]</scope>
    <source>
        <strain evidence="2 3">R22</strain>
    </source>
</reference>
<comment type="caution">
    <text evidence="2">The sequence shown here is derived from an EMBL/GenBank/DDBJ whole genome shotgun (WGS) entry which is preliminary data.</text>
</comment>
<protein>
    <submittedName>
        <fullName evidence="2">Uncharacterized protein</fullName>
    </submittedName>
</protein>
<feature type="compositionally biased region" description="Polar residues" evidence="1">
    <location>
        <begin position="1"/>
        <end position="12"/>
    </location>
</feature>
<sequence length="234" mass="25271">METELLNETASHNEIAEADQTQEKAAPVYEDVRRALLANRANTLALLACLRETLEERPFREAEAAVADSEAMGLTMQGPHALYGILIKCGAVESIEVPEDEAACPAGDEVEVAVLAGGADSTELPDQPVDYLLRTTDLGHRALEEFEPTKRFAELIAGEPALYRSAYDAVLALCERGASKSAIETALAGHEALLNPKQIYPGYFISKLETVGGISWSGAWRTTEAGRRMRALLA</sequence>
<dbReference type="RefSeq" id="WP_326455171.1">
    <property type="nucleotide sequence ID" value="NZ_JAYMFH010000020.1"/>
</dbReference>
<proteinExistence type="predicted"/>
<feature type="region of interest" description="Disordered" evidence="1">
    <location>
        <begin position="1"/>
        <end position="22"/>
    </location>
</feature>
<name>A0ABU6J1W1_9ACTN</name>
<keyword evidence="3" id="KW-1185">Reference proteome</keyword>
<dbReference type="Proteomes" id="UP001343724">
    <property type="component" value="Unassembled WGS sequence"/>
</dbReference>
<accession>A0ABU6J1W1</accession>